<comment type="caution">
    <text evidence="1">The sequence shown here is derived from an EMBL/GenBank/DDBJ whole genome shotgun (WGS) entry which is preliminary data.</text>
</comment>
<evidence type="ECO:0000313" key="2">
    <source>
        <dbReference type="Proteomes" id="UP000306791"/>
    </source>
</evidence>
<organism evidence="1 2">
    <name type="scientific">Microbulbifer harenosus</name>
    <dbReference type="NCBI Taxonomy" id="2576840"/>
    <lineage>
        <taxon>Bacteria</taxon>
        <taxon>Pseudomonadati</taxon>
        <taxon>Pseudomonadota</taxon>
        <taxon>Gammaproteobacteria</taxon>
        <taxon>Cellvibrionales</taxon>
        <taxon>Microbulbiferaceae</taxon>
        <taxon>Microbulbifer</taxon>
    </lineage>
</organism>
<protein>
    <recommendedName>
        <fullName evidence="3">Preprotein translocase subunit SecB</fullName>
    </recommendedName>
</protein>
<name>A0ABY2UMU8_9GAMM</name>
<evidence type="ECO:0000313" key="1">
    <source>
        <dbReference type="EMBL" id="TLM79936.1"/>
    </source>
</evidence>
<proteinExistence type="predicted"/>
<keyword evidence="2" id="KW-1185">Reference proteome</keyword>
<dbReference type="EMBL" id="VANI01000001">
    <property type="protein sequence ID" value="TLM79936.1"/>
    <property type="molecule type" value="Genomic_DNA"/>
</dbReference>
<dbReference type="Proteomes" id="UP000306791">
    <property type="component" value="Unassembled WGS sequence"/>
</dbReference>
<dbReference type="RefSeq" id="WP_138233822.1">
    <property type="nucleotide sequence ID" value="NZ_CP185860.1"/>
</dbReference>
<accession>A0ABY2UMU8</accession>
<reference evidence="1 2" key="1">
    <citation type="submission" date="2019-05" db="EMBL/GenBank/DDBJ databases">
        <title>Microbulbifer harenosus sp. nov., an alginate-degrading bacterium isolated from coastal sand.</title>
        <authorList>
            <person name="Huang H."/>
            <person name="Mo K."/>
            <person name="Bao S."/>
        </authorList>
    </citation>
    <scope>NUCLEOTIDE SEQUENCE [LARGE SCALE GENOMIC DNA]</scope>
    <source>
        <strain evidence="1 2">HB161719</strain>
    </source>
</reference>
<gene>
    <name evidence="1" type="ORF">FDY93_00735</name>
</gene>
<sequence length="144" mass="16417">MFKGIRVLKIESNLGEIAYQDNVAFGVELNTRCERGDKYEGQKGVISVFFDLTLEFVRTQGEDREEPEVIGKSQIFSQSLFKDEKLEDETWTDAELDAFAKDSLMVIYPHVYQKMQQVFNIHGAGMPNLPLMVNLAALEEMSQS</sequence>
<evidence type="ECO:0008006" key="3">
    <source>
        <dbReference type="Google" id="ProtNLM"/>
    </source>
</evidence>